<reference evidence="1 2" key="1">
    <citation type="submission" date="2007-05" db="EMBL/GenBank/DDBJ databases">
        <title>Complete sequence of Geobacter uraniireducens Rf4.</title>
        <authorList>
            <consortium name="US DOE Joint Genome Institute"/>
            <person name="Copeland A."/>
            <person name="Lucas S."/>
            <person name="Lapidus A."/>
            <person name="Barry K."/>
            <person name="Detter J.C."/>
            <person name="Glavina del Rio T."/>
            <person name="Hammon N."/>
            <person name="Israni S."/>
            <person name="Dalin E."/>
            <person name="Tice H."/>
            <person name="Pitluck S."/>
            <person name="Chertkov O."/>
            <person name="Brettin T."/>
            <person name="Bruce D."/>
            <person name="Han C."/>
            <person name="Schmutz J."/>
            <person name="Larimer F."/>
            <person name="Land M."/>
            <person name="Hauser L."/>
            <person name="Kyrpides N."/>
            <person name="Mikhailova N."/>
            <person name="Shelobolina E."/>
            <person name="Aklujkar M."/>
            <person name="Lovley D."/>
            <person name="Richardson P."/>
        </authorList>
    </citation>
    <scope>NUCLEOTIDE SEQUENCE [LARGE SCALE GENOMIC DNA]</scope>
    <source>
        <strain evidence="1 2">Rf4</strain>
    </source>
</reference>
<proteinExistence type="predicted"/>
<dbReference type="OrthoDB" id="5397852at2"/>
<dbReference type="STRING" id="351605.Gura_0896"/>
<sequence length="128" mass="13579">MKKNIILIAVAAIGIALAVAFITQGSAKSLSVNEVSSDPAAFTGIITVTGIMGGVSQQDPTIFGIMDKKELQCTTPNCKKVFIPVKFQGKLPVLGDEVNVTGRFVRVGDDFLFAAEKMKVVRNHKIGG</sequence>
<accession>A5GBE4</accession>
<dbReference type="AlphaFoldDB" id="A5GBE4"/>
<keyword evidence="2" id="KW-1185">Reference proteome</keyword>
<evidence type="ECO:0000313" key="2">
    <source>
        <dbReference type="Proteomes" id="UP000006695"/>
    </source>
</evidence>
<dbReference type="KEGG" id="gur:Gura_0896"/>
<dbReference type="Proteomes" id="UP000006695">
    <property type="component" value="Chromosome"/>
</dbReference>
<dbReference type="EMBL" id="CP000698">
    <property type="protein sequence ID" value="ABQ25102.1"/>
    <property type="molecule type" value="Genomic_DNA"/>
</dbReference>
<gene>
    <name evidence="1" type="ordered locus">Gura_0896</name>
</gene>
<name>A5GBE4_GEOUR</name>
<evidence type="ECO:0000313" key="1">
    <source>
        <dbReference type="EMBL" id="ABQ25102.1"/>
    </source>
</evidence>
<organism evidence="1 2">
    <name type="scientific">Geotalea uraniireducens (strain Rf4)</name>
    <name type="common">Geobacter uraniireducens</name>
    <dbReference type="NCBI Taxonomy" id="351605"/>
    <lineage>
        <taxon>Bacteria</taxon>
        <taxon>Pseudomonadati</taxon>
        <taxon>Thermodesulfobacteriota</taxon>
        <taxon>Desulfuromonadia</taxon>
        <taxon>Geobacterales</taxon>
        <taxon>Geobacteraceae</taxon>
        <taxon>Geotalea</taxon>
    </lineage>
</organism>
<dbReference type="HOGENOM" id="CLU_1967397_0_0_7"/>
<dbReference type="RefSeq" id="WP_011937826.1">
    <property type="nucleotide sequence ID" value="NC_009483.1"/>
</dbReference>
<protein>
    <submittedName>
        <fullName evidence="1">Uncharacterized protein</fullName>
    </submittedName>
</protein>